<feature type="signal peptide" evidence="10">
    <location>
        <begin position="1"/>
        <end position="20"/>
    </location>
</feature>
<keyword evidence="14" id="KW-1185">Reference proteome</keyword>
<dbReference type="GO" id="GO:0016020">
    <property type="term" value="C:membrane"/>
    <property type="evidence" value="ECO:0007669"/>
    <property type="project" value="InterPro"/>
</dbReference>
<dbReference type="CDD" id="cd03467">
    <property type="entry name" value="Rieske"/>
    <property type="match status" value="1"/>
</dbReference>
<dbReference type="RefSeq" id="WP_067395873.1">
    <property type="nucleotide sequence ID" value="NZ_BCTA01000093.1"/>
</dbReference>
<keyword evidence="4" id="KW-0479">Metal-binding</keyword>
<dbReference type="EMBL" id="BCTA01000093">
    <property type="protein sequence ID" value="GAT12306.1"/>
    <property type="molecule type" value="Genomic_DNA"/>
</dbReference>
<dbReference type="PANTHER" id="PTHR10134">
    <property type="entry name" value="CYTOCHROME B-C1 COMPLEX SUBUNIT RIESKE, MITOCHONDRIAL"/>
    <property type="match status" value="1"/>
</dbReference>
<evidence type="ECO:0000256" key="7">
    <source>
        <dbReference type="ARBA" id="ARBA00023157"/>
    </source>
</evidence>
<evidence type="ECO:0000259" key="11">
    <source>
        <dbReference type="PROSITE" id="PS51296"/>
    </source>
</evidence>
<dbReference type="Proteomes" id="UP000069773">
    <property type="component" value="Unassembled WGS sequence"/>
</dbReference>
<dbReference type="InterPro" id="IPR005805">
    <property type="entry name" value="Rieske_Fe-S_prot_C"/>
</dbReference>
<evidence type="ECO:0000256" key="8">
    <source>
        <dbReference type="ARBA" id="ARBA00029586"/>
    </source>
</evidence>
<dbReference type="GO" id="GO:0004497">
    <property type="term" value="F:monooxygenase activity"/>
    <property type="evidence" value="ECO:0007669"/>
    <property type="project" value="UniProtKB-ARBA"/>
</dbReference>
<evidence type="ECO:0000313" key="12">
    <source>
        <dbReference type="EMBL" id="GAT12306.1"/>
    </source>
</evidence>
<evidence type="ECO:0000313" key="14">
    <source>
        <dbReference type="Proteomes" id="UP000069773"/>
    </source>
</evidence>
<organism evidence="13 15">
    <name type="scientific">Mycolicibacterium novocastrense</name>
    <name type="common">Mycobacterium novocastrense</name>
    <dbReference type="NCBI Taxonomy" id="59813"/>
    <lineage>
        <taxon>Bacteria</taxon>
        <taxon>Bacillati</taxon>
        <taxon>Actinomycetota</taxon>
        <taxon>Actinomycetes</taxon>
        <taxon>Mycobacteriales</taxon>
        <taxon>Mycobacteriaceae</taxon>
        <taxon>Mycolicibacterium</taxon>
    </lineage>
</organism>
<dbReference type="SUPFAM" id="SSF50022">
    <property type="entry name" value="ISP domain"/>
    <property type="match status" value="1"/>
</dbReference>
<dbReference type="GO" id="GO:0016705">
    <property type="term" value="F:oxidoreductase activity, acting on paired donors, with incorporation or reduction of molecular oxygen"/>
    <property type="evidence" value="ECO:0007669"/>
    <property type="project" value="UniProtKB-ARBA"/>
</dbReference>
<dbReference type="PROSITE" id="PS51296">
    <property type="entry name" value="RIESKE"/>
    <property type="match status" value="1"/>
</dbReference>
<comment type="function">
    <text evidence="1">Iron-sulfur subunit of the cytochrome bc1 complex, an essential component of the respiratory electron transport chain required for ATP synthesis. The bc1 complex catalyzes the oxidation of menaquinol and the reduction of cytochrome c in the respiratory chain. The bc1 complex operates through a Q-cycle mechanism that couples electron transfer to generation of the proton gradient that drives ATP synthesis.</text>
</comment>
<evidence type="ECO:0000313" key="15">
    <source>
        <dbReference type="Proteomes" id="UP001207528"/>
    </source>
</evidence>
<sequence length="138" mass="13767">MQRKQFLVGAGLGIATGALAACSTYGKDPQAAEEPAVTTTGGVAAPAAVLAKVADVPVGGGVIVEQTVLTQPTAGDFKGFSATCTHAGCTVRDVAGGTINCPCHGSRFNLDGTVANGPATRSLESKPVQLQDDLIILS</sequence>
<protein>
    <recommendedName>
        <fullName evidence="2">Cytochrome bc1 complex Rieske iron-sulfur subunit</fullName>
    </recommendedName>
    <alternativeName>
        <fullName evidence="8">Cytochrome bc1 reductase complex subunit QcrA</fullName>
    </alternativeName>
</protein>
<dbReference type="Pfam" id="PF00355">
    <property type="entry name" value="Rieske"/>
    <property type="match status" value="1"/>
</dbReference>
<evidence type="ECO:0000256" key="1">
    <source>
        <dbReference type="ARBA" id="ARBA00002494"/>
    </source>
</evidence>
<keyword evidence="3" id="KW-0001">2Fe-2S</keyword>
<keyword evidence="10" id="KW-0732">Signal</keyword>
<dbReference type="PRINTS" id="PR00162">
    <property type="entry name" value="RIESKE"/>
</dbReference>
<evidence type="ECO:0000256" key="3">
    <source>
        <dbReference type="ARBA" id="ARBA00022714"/>
    </source>
</evidence>
<gene>
    <name evidence="13" type="ORF">H7I77_08935</name>
    <name evidence="12" type="ORF">RMCN_5439</name>
</gene>
<dbReference type="Gene3D" id="2.102.10.10">
    <property type="entry name" value="Rieske [2Fe-2S] iron-sulphur domain"/>
    <property type="match status" value="1"/>
</dbReference>
<keyword evidence="5" id="KW-0408">Iron</keyword>
<dbReference type="InterPro" id="IPR036922">
    <property type="entry name" value="Rieske_2Fe-2S_sf"/>
</dbReference>
<feature type="domain" description="Rieske" evidence="11">
    <location>
        <begin position="44"/>
        <end position="137"/>
    </location>
</feature>
<evidence type="ECO:0000256" key="2">
    <source>
        <dbReference type="ARBA" id="ARBA00015816"/>
    </source>
</evidence>
<evidence type="ECO:0000256" key="9">
    <source>
        <dbReference type="ARBA" id="ARBA00034078"/>
    </source>
</evidence>
<evidence type="ECO:0000256" key="4">
    <source>
        <dbReference type="ARBA" id="ARBA00022723"/>
    </source>
</evidence>
<evidence type="ECO:0000256" key="10">
    <source>
        <dbReference type="SAM" id="SignalP"/>
    </source>
</evidence>
<dbReference type="PROSITE" id="PS51257">
    <property type="entry name" value="PROKAR_LIPOPROTEIN"/>
    <property type="match status" value="1"/>
</dbReference>
<dbReference type="InterPro" id="IPR014349">
    <property type="entry name" value="Rieske_Fe-S_prot"/>
</dbReference>
<dbReference type="GO" id="GO:0046872">
    <property type="term" value="F:metal ion binding"/>
    <property type="evidence" value="ECO:0007669"/>
    <property type="project" value="UniProtKB-KW"/>
</dbReference>
<evidence type="ECO:0000313" key="13">
    <source>
        <dbReference type="EMBL" id="MCV7023476.1"/>
    </source>
</evidence>
<comment type="caution">
    <text evidence="13">The sequence shown here is derived from an EMBL/GenBank/DDBJ whole genome shotgun (WGS) entry which is preliminary data.</text>
</comment>
<keyword evidence="6" id="KW-0411">Iron-sulfur</keyword>
<evidence type="ECO:0000256" key="6">
    <source>
        <dbReference type="ARBA" id="ARBA00023014"/>
    </source>
</evidence>
<accession>A0AAW5SIX9</accession>
<dbReference type="Proteomes" id="UP001207528">
    <property type="component" value="Unassembled WGS sequence"/>
</dbReference>
<name>A0AAW5SIX9_MYCNV</name>
<dbReference type="GO" id="GO:0051537">
    <property type="term" value="F:2 iron, 2 sulfur cluster binding"/>
    <property type="evidence" value="ECO:0007669"/>
    <property type="project" value="UniProtKB-KW"/>
</dbReference>
<dbReference type="InterPro" id="IPR017941">
    <property type="entry name" value="Rieske_2Fe-2S"/>
</dbReference>
<comment type="cofactor">
    <cofactor evidence="9">
        <name>[2Fe-2S] cluster</name>
        <dbReference type="ChEBI" id="CHEBI:190135"/>
    </cofactor>
</comment>
<feature type="chain" id="PRO_5043823525" description="Cytochrome bc1 complex Rieske iron-sulfur subunit" evidence="10">
    <location>
        <begin position="21"/>
        <end position="138"/>
    </location>
</feature>
<dbReference type="AlphaFoldDB" id="A0AAW5SIX9"/>
<proteinExistence type="predicted"/>
<dbReference type="EMBL" id="JACKTI010000027">
    <property type="protein sequence ID" value="MCV7023476.1"/>
    <property type="molecule type" value="Genomic_DNA"/>
</dbReference>
<keyword evidence="7" id="KW-1015">Disulfide bond</keyword>
<reference evidence="13" key="2">
    <citation type="submission" date="2020-07" db="EMBL/GenBank/DDBJ databases">
        <authorList>
            <person name="Pettersson B.M.F."/>
            <person name="Behra P.R.K."/>
            <person name="Ramesh M."/>
            <person name="Das S."/>
            <person name="Dasgupta S."/>
            <person name="Kirsebom L.A."/>
        </authorList>
    </citation>
    <scope>NUCLEOTIDE SEQUENCE</scope>
    <source>
        <strain evidence="13">DSM 44203</strain>
    </source>
</reference>
<reference evidence="13" key="3">
    <citation type="journal article" date="2022" name="BMC Genomics">
        <title>Comparative genome analysis of mycobacteria focusing on tRNA and non-coding RNA.</title>
        <authorList>
            <person name="Behra P.R.K."/>
            <person name="Pettersson B.M.F."/>
            <person name="Ramesh M."/>
            <person name="Das S."/>
            <person name="Dasgupta S."/>
            <person name="Kirsebom L.A."/>
        </authorList>
    </citation>
    <scope>NUCLEOTIDE SEQUENCE</scope>
    <source>
        <strain evidence="13">DSM 44203</strain>
    </source>
</reference>
<reference evidence="12 14" key="1">
    <citation type="journal article" date="2016" name="Genome Announc.">
        <title>Draft Genome Sequences of Five Rapidly Growing Mycobacterium Species, M. thermoresistibile, M. fortuitum subsp. acetamidolyticum, M. canariasense, M. brisbanense, and M. novocastrense.</title>
        <authorList>
            <person name="Katahira K."/>
            <person name="Ogura Y."/>
            <person name="Gotoh Y."/>
            <person name="Hayashi T."/>
        </authorList>
    </citation>
    <scope>NUCLEOTIDE SEQUENCE [LARGE SCALE GENOMIC DNA]</scope>
    <source>
        <strain evidence="12 14">JCM18114</strain>
    </source>
</reference>
<evidence type="ECO:0000256" key="5">
    <source>
        <dbReference type="ARBA" id="ARBA00023004"/>
    </source>
</evidence>